<reference evidence="1 2" key="2">
    <citation type="journal article" date="2022" name="Mol. Ecol. Resour.">
        <title>The genomes of chicory, endive, great burdock and yacon provide insights into Asteraceae paleo-polyploidization history and plant inulin production.</title>
        <authorList>
            <person name="Fan W."/>
            <person name="Wang S."/>
            <person name="Wang H."/>
            <person name="Wang A."/>
            <person name="Jiang F."/>
            <person name="Liu H."/>
            <person name="Zhao H."/>
            <person name="Xu D."/>
            <person name="Zhang Y."/>
        </authorList>
    </citation>
    <scope>NUCLEOTIDE SEQUENCE [LARGE SCALE GENOMIC DNA]</scope>
    <source>
        <strain evidence="2">cv. Niubang</strain>
    </source>
</reference>
<keyword evidence="2" id="KW-1185">Reference proteome</keyword>
<comment type="caution">
    <text evidence="1">The sequence shown here is derived from an EMBL/GenBank/DDBJ whole genome shotgun (WGS) entry which is preliminary data.</text>
</comment>
<evidence type="ECO:0000313" key="2">
    <source>
        <dbReference type="Proteomes" id="UP001055879"/>
    </source>
</evidence>
<accession>A0ACB9BG47</accession>
<proteinExistence type="predicted"/>
<organism evidence="1 2">
    <name type="scientific">Arctium lappa</name>
    <name type="common">Greater burdock</name>
    <name type="synonym">Lappa major</name>
    <dbReference type="NCBI Taxonomy" id="4217"/>
    <lineage>
        <taxon>Eukaryota</taxon>
        <taxon>Viridiplantae</taxon>
        <taxon>Streptophyta</taxon>
        <taxon>Embryophyta</taxon>
        <taxon>Tracheophyta</taxon>
        <taxon>Spermatophyta</taxon>
        <taxon>Magnoliopsida</taxon>
        <taxon>eudicotyledons</taxon>
        <taxon>Gunneridae</taxon>
        <taxon>Pentapetalae</taxon>
        <taxon>asterids</taxon>
        <taxon>campanulids</taxon>
        <taxon>Asterales</taxon>
        <taxon>Asteraceae</taxon>
        <taxon>Carduoideae</taxon>
        <taxon>Cardueae</taxon>
        <taxon>Arctiinae</taxon>
        <taxon>Arctium</taxon>
    </lineage>
</organism>
<name>A0ACB9BG47_ARCLA</name>
<gene>
    <name evidence="1" type="ORF">L6452_20567</name>
</gene>
<sequence>MEGLFRKYVLPSLLFVSFPSTVLYALFLYTFFFVHQANPFFYQKQFAKMGKWNYRRRWTPKNYYRDQRIPSPPTYFETEFKLRGAWENVDLPWEERFCISVGIPWEKVANAKKYMHCYDNVVKWNDSASEETFRDAKKRFWAKINGNPADVPEPDPDMYANDIDWNPEIDPELVKDLELAYFNPDDPENIKNYEAAKKNDDSLVPGCILGLDVKNLSNVDNPWERNKNADLNDKTYGWNGSSNSVNKNTPDPWERGKNTQDNRDIKDGSWGIVGSSSWHQDAMWRGGSRNLADNDITWAGGANNSWHRNQHRDDFQRNGYGRHGWENGEGYRRAGNVSTSRGTQHNRAQRGGYRDNSFGHQRHNNGGGGESNVSCRKREGSQQYTSSYKSARVQSDDYREGNQYRR</sequence>
<evidence type="ECO:0000313" key="1">
    <source>
        <dbReference type="EMBL" id="KAI3719665.1"/>
    </source>
</evidence>
<protein>
    <submittedName>
        <fullName evidence="1">Uncharacterized protein</fullName>
    </submittedName>
</protein>
<dbReference type="EMBL" id="CM042052">
    <property type="protein sequence ID" value="KAI3719665.1"/>
    <property type="molecule type" value="Genomic_DNA"/>
</dbReference>
<dbReference type="Proteomes" id="UP001055879">
    <property type="component" value="Linkage Group LG06"/>
</dbReference>
<reference evidence="2" key="1">
    <citation type="journal article" date="2022" name="Mol. Ecol. Resour.">
        <title>The genomes of chicory, endive, great burdock and yacon provide insights into Asteraceae palaeo-polyploidization history and plant inulin production.</title>
        <authorList>
            <person name="Fan W."/>
            <person name="Wang S."/>
            <person name="Wang H."/>
            <person name="Wang A."/>
            <person name="Jiang F."/>
            <person name="Liu H."/>
            <person name="Zhao H."/>
            <person name="Xu D."/>
            <person name="Zhang Y."/>
        </authorList>
    </citation>
    <scope>NUCLEOTIDE SEQUENCE [LARGE SCALE GENOMIC DNA]</scope>
    <source>
        <strain evidence="2">cv. Niubang</strain>
    </source>
</reference>